<accession>A0A3M0IQP0</accession>
<evidence type="ECO:0000313" key="3">
    <source>
        <dbReference type="Proteomes" id="UP000269221"/>
    </source>
</evidence>
<dbReference type="OrthoDB" id="9043019at2759"/>
<dbReference type="PANTHER" id="PTHR38493:SF1">
    <property type="entry name" value="SFI1 SPINDLE BODY DOMAIN-CONTAINING PROTEIN"/>
    <property type="match status" value="1"/>
</dbReference>
<dbReference type="PANTHER" id="PTHR38493">
    <property type="entry name" value="CHROMOSOME 1 OPEN READING FRAME 167"/>
    <property type="match status" value="1"/>
</dbReference>
<gene>
    <name evidence="2" type="ORF">DUI87_31951</name>
</gene>
<dbReference type="InterPro" id="IPR031473">
    <property type="entry name" value="DUF4684"/>
</dbReference>
<evidence type="ECO:0000313" key="2">
    <source>
        <dbReference type="EMBL" id="RMB91721.1"/>
    </source>
</evidence>
<sequence>MNVGVAMCGTPTGECVSIASHPGDKEFRPGQQLSVKSVEVNNSHVKSSKESGEVCDSRSRAARRTAAVGSSQSNPLGTPAEEGFSEHSNVDCMNMSREGGRNKYSYQSSQRNLEANGNLKQSEECSVEKNAKEQRCCEEGSETQKTVPREWKEAVAKQSKKEALQPEPYSYTQSSSAGIFGVGKLATMTTSAQHQLATGYSKEAEQACRCFSTWKETVEQKALDRCNLAHLRAVSLRKHFQQWVEMLQVRGVDKQAAVNLFLLRWRRHYEAVVNSSVADMAVTKRHEGQALWTGERQFLEKTVYSFDDFCQKLKLQRVYLLWKTRLCEHHEADSFSQTLEQCKLRKTLKLWHQKYLMLKKTEQSFKHSHRAVCEEPLAMLFSEDLSTSSGFDSSAPATLTSQSSLEKGCSSDEVVKSCWQQAEKCCLQRCFIVWSARTQHRAKAQQYCRRIQLSRCLVTWAQVTAFRVRQYEALSHFKRVREHRLLVVSFTKWRDKVSRAEQVPGGRNHKWQEPSPGKACHRWRVAARGRQALHLGSVATVKQVREDKGPYETVIINSACNYWTRAAAFSQCLRQHSTLIGVRKSRKMSLSWSMKSRRGRQEDSAPTGLFPSAIQHWLVIYRSQNRAERLLERPDGVGSSCARARIQESTAEVDLEEWDRKCLGRKYLRWWHHTVVLRQHQHDRRLLCLARAWHHWREASRVGILAQVLDQQRLIEKAWRVWRRRYLQSCVVQNLLEEEARSLLSQASIYDCFNSVDLSDTKKHVQGITGIPCLWKVAAAHSIPVQGQRILLNGGGLPAAAAHFRTRGGYGSCHNKELVLCHQERERSAGTRKAVLPARRMTAKEQPGKDGT</sequence>
<protein>
    <submittedName>
        <fullName evidence="2">Uncharacterized protein</fullName>
    </submittedName>
</protein>
<feature type="compositionally biased region" description="Basic and acidic residues" evidence="1">
    <location>
        <begin position="842"/>
        <end position="852"/>
    </location>
</feature>
<feature type="region of interest" description="Disordered" evidence="1">
    <location>
        <begin position="65"/>
        <end position="103"/>
    </location>
</feature>
<keyword evidence="3" id="KW-1185">Reference proteome</keyword>
<feature type="region of interest" description="Disordered" evidence="1">
    <location>
        <begin position="831"/>
        <end position="852"/>
    </location>
</feature>
<dbReference type="AlphaFoldDB" id="A0A3M0IQP0"/>
<name>A0A3M0IQP0_HIRRU</name>
<reference evidence="2 3" key="1">
    <citation type="submission" date="2018-07" db="EMBL/GenBank/DDBJ databases">
        <title>A high quality draft genome assembly of the barn swallow (H. rustica rustica).</title>
        <authorList>
            <person name="Formenti G."/>
            <person name="Chiara M."/>
            <person name="Poveda L."/>
            <person name="Francoijs K.-J."/>
            <person name="Bonisoli-Alquati A."/>
            <person name="Canova L."/>
            <person name="Gianfranceschi L."/>
            <person name="Horner D.S."/>
            <person name="Saino N."/>
        </authorList>
    </citation>
    <scope>NUCLEOTIDE SEQUENCE [LARGE SCALE GENOMIC DNA]</scope>
    <source>
        <strain evidence="2">Chelidonia</strain>
        <tissue evidence="2">Blood</tissue>
    </source>
</reference>
<dbReference type="Proteomes" id="UP000269221">
    <property type="component" value="Unassembled WGS sequence"/>
</dbReference>
<evidence type="ECO:0000256" key="1">
    <source>
        <dbReference type="SAM" id="MobiDB-lite"/>
    </source>
</evidence>
<organism evidence="2 3">
    <name type="scientific">Hirundo rustica rustica</name>
    <dbReference type="NCBI Taxonomy" id="333673"/>
    <lineage>
        <taxon>Eukaryota</taxon>
        <taxon>Metazoa</taxon>
        <taxon>Chordata</taxon>
        <taxon>Craniata</taxon>
        <taxon>Vertebrata</taxon>
        <taxon>Euteleostomi</taxon>
        <taxon>Archelosauria</taxon>
        <taxon>Archosauria</taxon>
        <taxon>Dinosauria</taxon>
        <taxon>Saurischia</taxon>
        <taxon>Theropoda</taxon>
        <taxon>Coelurosauria</taxon>
        <taxon>Aves</taxon>
        <taxon>Neognathae</taxon>
        <taxon>Neoaves</taxon>
        <taxon>Telluraves</taxon>
        <taxon>Australaves</taxon>
        <taxon>Passeriformes</taxon>
        <taxon>Sylvioidea</taxon>
        <taxon>Hirundinidae</taxon>
        <taxon>Hirundo</taxon>
    </lineage>
</organism>
<dbReference type="EMBL" id="QRBI01000235">
    <property type="protein sequence ID" value="RMB91721.1"/>
    <property type="molecule type" value="Genomic_DNA"/>
</dbReference>
<comment type="caution">
    <text evidence="2">The sequence shown here is derived from an EMBL/GenBank/DDBJ whole genome shotgun (WGS) entry which is preliminary data.</text>
</comment>
<proteinExistence type="predicted"/>